<evidence type="ECO:0000313" key="7">
    <source>
        <dbReference type="EMBL" id="OEO29667.1"/>
    </source>
</evidence>
<dbReference type="Proteomes" id="UP000095463">
    <property type="component" value="Unassembled WGS sequence"/>
</dbReference>
<protein>
    <submittedName>
        <fullName evidence="7">Hydroxyglutarate oxidase</fullName>
    </submittedName>
</protein>
<keyword evidence="4" id="KW-0560">Oxidoreductase</keyword>
<dbReference type="RefSeq" id="WP_069911078.1">
    <property type="nucleotide sequence ID" value="NZ_LAJE02000268.1"/>
</dbReference>
<dbReference type="NCBIfam" id="NF008726">
    <property type="entry name" value="PRK11728.1"/>
    <property type="match status" value="1"/>
</dbReference>
<proteinExistence type="inferred from homology"/>
<dbReference type="GO" id="GO:0005737">
    <property type="term" value="C:cytoplasm"/>
    <property type="evidence" value="ECO:0007669"/>
    <property type="project" value="TreeGrafter"/>
</dbReference>
<evidence type="ECO:0000256" key="5">
    <source>
        <dbReference type="ARBA" id="ARBA00037941"/>
    </source>
</evidence>
<keyword evidence="2" id="KW-0285">Flavoprotein</keyword>
<sequence>MRFDYCVIGAGIVGLASANKILEANPGASLLLLDKEERVAVHQTGHNSGVIHAGIYYEPGSLKAKLCRAGAEMTRAFCTEHQIPFEQCGKLIVATNAKEVARIDALYARAAANGLAITRLERAELREREPQITGIAALLSPETGIVDYTRVCEKLAETARSAGAEIRFGVAVEHIKEGPDSVEIGAAGNLWTASRLVVCAGLQSDRLARLAGLDIDFRIVPFRGEYFRLRPEKSEIIRHLIYPAPDPELPFLGIHLTRMIDGSVTVGPNAVLGLAREGYAKFSIDASDAWNIASFPGFWKLIFANRKHALHELKGSLSKRAYLEECRKYCPSLELEDLLPYQAGIRAQIVTSDGKAFHDFLIKETDRMLHVCNAPSPAATSALPIGQMIAEKVTAQVA</sequence>
<reference evidence="7 8" key="1">
    <citation type="journal article" date="2015" name="Genome Announc.">
        <title>Genome Assemblies of Three Soil-Associated Devosia species: D. insulae, D. limi, and D. soli.</title>
        <authorList>
            <person name="Hassan Y.I."/>
            <person name="Lepp D."/>
            <person name="Zhou T."/>
        </authorList>
    </citation>
    <scope>NUCLEOTIDE SEQUENCE [LARGE SCALE GENOMIC DNA]</scope>
    <source>
        <strain evidence="7 8">DS-56</strain>
    </source>
</reference>
<evidence type="ECO:0000256" key="2">
    <source>
        <dbReference type="ARBA" id="ARBA00022630"/>
    </source>
</evidence>
<keyword evidence="3" id="KW-0274">FAD</keyword>
<dbReference type="InterPro" id="IPR006076">
    <property type="entry name" value="FAD-dep_OxRdtase"/>
</dbReference>
<dbReference type="SUPFAM" id="SSF51905">
    <property type="entry name" value="FAD/NAD(P)-binding domain"/>
    <property type="match status" value="1"/>
</dbReference>
<comment type="cofactor">
    <cofactor evidence="1">
        <name>FAD</name>
        <dbReference type="ChEBI" id="CHEBI:57692"/>
    </cofactor>
</comment>
<name>A0A1E5XM46_9HYPH</name>
<accession>A0A1E5XM46</accession>
<dbReference type="OrthoDB" id="9801699at2"/>
<gene>
    <name evidence="7" type="ORF">VW23_001895</name>
</gene>
<dbReference type="EMBL" id="LAJE02000268">
    <property type="protein sequence ID" value="OEO29667.1"/>
    <property type="molecule type" value="Genomic_DNA"/>
</dbReference>
<dbReference type="PANTHER" id="PTHR43104:SF2">
    <property type="entry name" value="L-2-HYDROXYGLUTARATE DEHYDROGENASE, MITOCHONDRIAL"/>
    <property type="match status" value="1"/>
</dbReference>
<evidence type="ECO:0000259" key="6">
    <source>
        <dbReference type="Pfam" id="PF01266"/>
    </source>
</evidence>
<evidence type="ECO:0000256" key="4">
    <source>
        <dbReference type="ARBA" id="ARBA00023002"/>
    </source>
</evidence>
<comment type="similarity">
    <text evidence="5">Belongs to the L2HGDH family.</text>
</comment>
<dbReference type="Gene3D" id="3.30.9.10">
    <property type="entry name" value="D-Amino Acid Oxidase, subunit A, domain 2"/>
    <property type="match status" value="1"/>
</dbReference>
<feature type="domain" description="FAD dependent oxidoreductase" evidence="6">
    <location>
        <begin position="4"/>
        <end position="391"/>
    </location>
</feature>
<evidence type="ECO:0000313" key="8">
    <source>
        <dbReference type="Proteomes" id="UP000095463"/>
    </source>
</evidence>
<keyword evidence="8" id="KW-1185">Reference proteome</keyword>
<dbReference type="AlphaFoldDB" id="A0A1E5XM46"/>
<comment type="caution">
    <text evidence="7">The sequence shown here is derived from an EMBL/GenBank/DDBJ whole genome shotgun (WGS) entry which is preliminary data.</text>
</comment>
<dbReference type="InterPro" id="IPR036188">
    <property type="entry name" value="FAD/NAD-bd_sf"/>
</dbReference>
<dbReference type="Pfam" id="PF01266">
    <property type="entry name" value="DAO"/>
    <property type="match status" value="1"/>
</dbReference>
<evidence type="ECO:0000256" key="1">
    <source>
        <dbReference type="ARBA" id="ARBA00001974"/>
    </source>
</evidence>
<dbReference type="GO" id="GO:0047545">
    <property type="term" value="F:(S)-2-hydroxyglutarate dehydrogenase activity"/>
    <property type="evidence" value="ECO:0007669"/>
    <property type="project" value="TreeGrafter"/>
</dbReference>
<dbReference type="Gene3D" id="3.50.50.60">
    <property type="entry name" value="FAD/NAD(P)-binding domain"/>
    <property type="match status" value="1"/>
</dbReference>
<dbReference type="PANTHER" id="PTHR43104">
    <property type="entry name" value="L-2-HYDROXYGLUTARATE DEHYDROGENASE, MITOCHONDRIAL"/>
    <property type="match status" value="1"/>
</dbReference>
<organism evidence="7 8">
    <name type="scientific">Devosia insulae DS-56</name>
    <dbReference type="NCBI Taxonomy" id="1116389"/>
    <lineage>
        <taxon>Bacteria</taxon>
        <taxon>Pseudomonadati</taxon>
        <taxon>Pseudomonadota</taxon>
        <taxon>Alphaproteobacteria</taxon>
        <taxon>Hyphomicrobiales</taxon>
        <taxon>Devosiaceae</taxon>
        <taxon>Devosia</taxon>
    </lineage>
</organism>
<evidence type="ECO:0000256" key="3">
    <source>
        <dbReference type="ARBA" id="ARBA00022827"/>
    </source>
</evidence>